<dbReference type="PANTHER" id="PTHR42929">
    <property type="entry name" value="INNER MEMBRANE ABC TRANSPORTER PERMEASE PROTEIN YDCU-RELATED-RELATED"/>
    <property type="match status" value="1"/>
</dbReference>
<evidence type="ECO:0000256" key="4">
    <source>
        <dbReference type="ARBA" id="ARBA00022475"/>
    </source>
</evidence>
<evidence type="ECO:0000313" key="11">
    <source>
        <dbReference type="Proteomes" id="UP000216857"/>
    </source>
</evidence>
<feature type="transmembrane region" description="Helical" evidence="8">
    <location>
        <begin position="169"/>
        <end position="193"/>
    </location>
</feature>
<protein>
    <recommendedName>
        <fullName evidence="9">ABC transmembrane type-1 domain-containing protein</fullName>
    </recommendedName>
</protein>
<dbReference type="SUPFAM" id="SSF161098">
    <property type="entry name" value="MetI-like"/>
    <property type="match status" value="1"/>
</dbReference>
<reference evidence="10" key="1">
    <citation type="submission" date="2017-05" db="EMBL/GenBank/DDBJ databases">
        <title>Complete and WGS of Bordetella genogroups.</title>
        <authorList>
            <person name="Spilker T."/>
            <person name="Lipuma J."/>
        </authorList>
    </citation>
    <scope>NUCLEOTIDE SEQUENCE</scope>
    <source>
        <strain evidence="10">AU21707</strain>
    </source>
</reference>
<keyword evidence="6 8" id="KW-1133">Transmembrane helix</keyword>
<dbReference type="Gene3D" id="1.10.3720.10">
    <property type="entry name" value="MetI-like"/>
    <property type="match status" value="1"/>
</dbReference>
<dbReference type="GO" id="GO:0005886">
    <property type="term" value="C:plasma membrane"/>
    <property type="evidence" value="ECO:0007669"/>
    <property type="project" value="UniProtKB-SubCell"/>
</dbReference>
<feature type="domain" description="ABC transmembrane type-1" evidence="9">
    <location>
        <begin position="89"/>
        <end position="294"/>
    </location>
</feature>
<evidence type="ECO:0000256" key="5">
    <source>
        <dbReference type="ARBA" id="ARBA00022692"/>
    </source>
</evidence>
<organism evidence="10 11">
    <name type="scientific">Bordetella genomosp. 9</name>
    <dbReference type="NCBI Taxonomy" id="1416803"/>
    <lineage>
        <taxon>Bacteria</taxon>
        <taxon>Pseudomonadati</taxon>
        <taxon>Pseudomonadota</taxon>
        <taxon>Betaproteobacteria</taxon>
        <taxon>Burkholderiales</taxon>
        <taxon>Alcaligenaceae</taxon>
        <taxon>Bordetella</taxon>
    </lineage>
</organism>
<evidence type="ECO:0000313" key="10">
    <source>
        <dbReference type="EMBL" id="OZI18748.1"/>
    </source>
</evidence>
<name>A0A261R128_9BORD</name>
<dbReference type="PROSITE" id="PS50928">
    <property type="entry name" value="ABC_TM1"/>
    <property type="match status" value="1"/>
</dbReference>
<dbReference type="Proteomes" id="UP000216857">
    <property type="component" value="Unassembled WGS sequence"/>
</dbReference>
<feature type="transmembrane region" description="Helical" evidence="8">
    <location>
        <begin position="93"/>
        <end position="114"/>
    </location>
</feature>
<evidence type="ECO:0000256" key="8">
    <source>
        <dbReference type="RuleBase" id="RU363032"/>
    </source>
</evidence>
<comment type="subcellular location">
    <subcellularLocation>
        <location evidence="1 8">Cell membrane</location>
        <topology evidence="1 8">Multi-pass membrane protein</topology>
    </subcellularLocation>
</comment>
<keyword evidence="4" id="KW-1003">Cell membrane</keyword>
<evidence type="ECO:0000259" key="9">
    <source>
        <dbReference type="PROSITE" id="PS50928"/>
    </source>
</evidence>
<evidence type="ECO:0000256" key="1">
    <source>
        <dbReference type="ARBA" id="ARBA00004651"/>
    </source>
</evidence>
<keyword evidence="5 8" id="KW-0812">Transmembrane</keyword>
<feature type="transmembrane region" description="Helical" evidence="8">
    <location>
        <begin position="30"/>
        <end position="55"/>
    </location>
</feature>
<sequence length="308" mass="33566">MNGARIAGMPGGDDGHGRPVARRLVPRAGLMWAVAAPPVLLLLVFFVLPLGYLLFVSFMTNSQASLYDLQPTLRNYVEIATDPFYLLIIQRTLLATGVVLLACLLLGYPVALYASRLSPRGRMVMLLLMMFPLMVSNVVRAYGWVSILGRTGILSVTLRETGLTDRPIQFLYSFEAVVIGLLTILLPFMIVSITNSLTAIDQRYTEAAQSLGAGPWQTFFRVTLPLSSPGVTSGLMLVTFLMLSAYVSIALLGGPRFKLLVSLVFDSASTFRWPRAAALSFVLLLMALVIAAVIQAVIRPQRVQGRGT</sequence>
<dbReference type="OrthoDB" id="9156191at2"/>
<dbReference type="PANTHER" id="PTHR42929:SF5">
    <property type="entry name" value="ABC TRANSPORTER PERMEASE PROTEIN"/>
    <property type="match status" value="1"/>
</dbReference>
<dbReference type="RefSeq" id="WP_094847433.1">
    <property type="nucleotide sequence ID" value="NZ_NEVJ01000003.1"/>
</dbReference>
<comment type="caution">
    <text evidence="10">The sequence shown here is derived from an EMBL/GenBank/DDBJ whole genome shotgun (WGS) entry which is preliminary data.</text>
</comment>
<dbReference type="AlphaFoldDB" id="A0A261R128"/>
<dbReference type="CDD" id="cd06261">
    <property type="entry name" value="TM_PBP2"/>
    <property type="match status" value="1"/>
</dbReference>
<evidence type="ECO:0000256" key="3">
    <source>
        <dbReference type="ARBA" id="ARBA00022448"/>
    </source>
</evidence>
<feature type="transmembrane region" description="Helical" evidence="8">
    <location>
        <begin position="235"/>
        <end position="257"/>
    </location>
</feature>
<dbReference type="GO" id="GO:0055085">
    <property type="term" value="P:transmembrane transport"/>
    <property type="evidence" value="ECO:0007669"/>
    <property type="project" value="InterPro"/>
</dbReference>
<dbReference type="Pfam" id="PF00528">
    <property type="entry name" value="BPD_transp_1"/>
    <property type="match status" value="1"/>
</dbReference>
<evidence type="ECO:0000256" key="6">
    <source>
        <dbReference type="ARBA" id="ARBA00022989"/>
    </source>
</evidence>
<proteinExistence type="inferred from homology"/>
<dbReference type="InterPro" id="IPR035906">
    <property type="entry name" value="MetI-like_sf"/>
</dbReference>
<feature type="transmembrane region" description="Helical" evidence="8">
    <location>
        <begin position="126"/>
        <end position="149"/>
    </location>
</feature>
<feature type="transmembrane region" description="Helical" evidence="8">
    <location>
        <begin position="277"/>
        <end position="298"/>
    </location>
</feature>
<keyword evidence="3 8" id="KW-0813">Transport</keyword>
<evidence type="ECO:0000256" key="2">
    <source>
        <dbReference type="ARBA" id="ARBA00007069"/>
    </source>
</evidence>
<keyword evidence="11" id="KW-1185">Reference proteome</keyword>
<comment type="similarity">
    <text evidence="2">Belongs to the binding-protein-dependent transport system permease family. CysTW subfamily.</text>
</comment>
<dbReference type="EMBL" id="NEVJ01000003">
    <property type="protein sequence ID" value="OZI18748.1"/>
    <property type="molecule type" value="Genomic_DNA"/>
</dbReference>
<gene>
    <name evidence="10" type="ORF">CAL26_13700</name>
</gene>
<dbReference type="InterPro" id="IPR000515">
    <property type="entry name" value="MetI-like"/>
</dbReference>
<accession>A0A261R128</accession>
<keyword evidence="7 8" id="KW-0472">Membrane</keyword>
<evidence type="ECO:0000256" key="7">
    <source>
        <dbReference type="ARBA" id="ARBA00023136"/>
    </source>
</evidence>